<dbReference type="InterPro" id="IPR009003">
    <property type="entry name" value="Peptidase_S1_PA"/>
</dbReference>
<evidence type="ECO:0008006" key="6">
    <source>
        <dbReference type="Google" id="ProtNLM"/>
    </source>
</evidence>
<dbReference type="Gene3D" id="2.40.10.120">
    <property type="match status" value="1"/>
</dbReference>
<evidence type="ECO:0000256" key="3">
    <source>
        <dbReference type="SAM" id="Coils"/>
    </source>
</evidence>
<dbReference type="EMBL" id="MGER01000043">
    <property type="protein sequence ID" value="OGL87896.1"/>
    <property type="molecule type" value="Genomic_DNA"/>
</dbReference>
<protein>
    <recommendedName>
        <fullName evidence="6">Serine protease</fullName>
    </recommendedName>
</protein>
<dbReference type="GO" id="GO:0006508">
    <property type="term" value="P:proteolysis"/>
    <property type="evidence" value="ECO:0007669"/>
    <property type="project" value="UniProtKB-KW"/>
</dbReference>
<evidence type="ECO:0000256" key="2">
    <source>
        <dbReference type="ARBA" id="ARBA00022801"/>
    </source>
</evidence>
<dbReference type="Proteomes" id="UP000178264">
    <property type="component" value="Unassembled WGS sequence"/>
</dbReference>
<accession>A0A1F7VBK2</accession>
<keyword evidence="1" id="KW-0645">Protease</keyword>
<keyword evidence="3" id="KW-0175">Coiled coil</keyword>
<dbReference type="InterPro" id="IPR001940">
    <property type="entry name" value="Peptidase_S1C"/>
</dbReference>
<dbReference type="PANTHER" id="PTHR43343:SF3">
    <property type="entry name" value="PROTEASE DO-LIKE 8, CHLOROPLASTIC"/>
    <property type="match status" value="1"/>
</dbReference>
<name>A0A1F7VBK2_9BACT</name>
<dbReference type="InterPro" id="IPR051201">
    <property type="entry name" value="Chloro_Bact_Ser_Proteases"/>
</dbReference>
<dbReference type="GO" id="GO:0004252">
    <property type="term" value="F:serine-type endopeptidase activity"/>
    <property type="evidence" value="ECO:0007669"/>
    <property type="project" value="InterPro"/>
</dbReference>
<evidence type="ECO:0000313" key="5">
    <source>
        <dbReference type="Proteomes" id="UP000178264"/>
    </source>
</evidence>
<organism evidence="4 5">
    <name type="scientific">Candidatus Uhrbacteria bacterium RIFCSPLOWO2_02_FULL_49_11</name>
    <dbReference type="NCBI Taxonomy" id="1802409"/>
    <lineage>
        <taxon>Bacteria</taxon>
        <taxon>Candidatus Uhriibacteriota</taxon>
    </lineage>
</organism>
<dbReference type="AlphaFoldDB" id="A0A1F7VBK2"/>
<dbReference type="Pfam" id="PF13365">
    <property type="entry name" value="Trypsin_2"/>
    <property type="match status" value="1"/>
</dbReference>
<dbReference type="PRINTS" id="PR00834">
    <property type="entry name" value="PROTEASES2C"/>
</dbReference>
<comment type="caution">
    <text evidence="4">The sequence shown here is derived from an EMBL/GenBank/DDBJ whole genome shotgun (WGS) entry which is preliminary data.</text>
</comment>
<gene>
    <name evidence="4" type="ORF">A3I42_00165</name>
</gene>
<evidence type="ECO:0000256" key="1">
    <source>
        <dbReference type="ARBA" id="ARBA00022670"/>
    </source>
</evidence>
<sequence>MLNILRRYKYILLAALICSAAGGTGYYLYSRQAALSADLRDLAGQVVALRDEIRNARGEIDSLTKALADMQGKPVEVVRQEIIKEKTQDEVLIAAVAKVAPAVVSLVVTKDVPQLEIVYVNPFGDDPYFKDFGFRIPQYRQKGTEERKVGAGTGFIIRSDGYILTNKHVVEDREARFTALLSNGAQELADVVYRDEKNDIAILKINRKGLTAISFGDSESLQLGQSVFAIGNALGEYNNSVSVGVISGLKRTIQAASSSGSETLENVIQTDAAINPGNSGGPLSNFDGKVVGVNVATVVGSDNISFAIPANVVKSIIAKVLK</sequence>
<feature type="coiled-coil region" evidence="3">
    <location>
        <begin position="39"/>
        <end position="73"/>
    </location>
</feature>
<reference evidence="4 5" key="1">
    <citation type="journal article" date="2016" name="Nat. Commun.">
        <title>Thousands of microbial genomes shed light on interconnected biogeochemical processes in an aquifer system.</title>
        <authorList>
            <person name="Anantharaman K."/>
            <person name="Brown C.T."/>
            <person name="Hug L.A."/>
            <person name="Sharon I."/>
            <person name="Castelle C.J."/>
            <person name="Probst A.J."/>
            <person name="Thomas B.C."/>
            <person name="Singh A."/>
            <person name="Wilkins M.J."/>
            <person name="Karaoz U."/>
            <person name="Brodie E.L."/>
            <person name="Williams K.H."/>
            <person name="Hubbard S.S."/>
            <person name="Banfield J.F."/>
        </authorList>
    </citation>
    <scope>NUCLEOTIDE SEQUENCE [LARGE SCALE GENOMIC DNA]</scope>
</reference>
<keyword evidence="2" id="KW-0378">Hydrolase</keyword>
<dbReference type="SUPFAM" id="SSF50494">
    <property type="entry name" value="Trypsin-like serine proteases"/>
    <property type="match status" value="1"/>
</dbReference>
<proteinExistence type="predicted"/>
<dbReference type="PANTHER" id="PTHR43343">
    <property type="entry name" value="PEPTIDASE S12"/>
    <property type="match status" value="1"/>
</dbReference>
<evidence type="ECO:0000313" key="4">
    <source>
        <dbReference type="EMBL" id="OGL87896.1"/>
    </source>
</evidence>